<feature type="transmembrane region" description="Helical" evidence="6">
    <location>
        <begin position="35"/>
        <end position="52"/>
    </location>
</feature>
<sequence>MSTNRAVVELTLGGLMLSLSALAVAFANMGAGGVGFYRMLFASVLFYLTLKWRRVPVRLASPRARRYTALAGVFLAVDLILWHQSIYIVGPGIGSILTNCQVFFMTLLGLSLLKEKPSLYFLLSITLAFAGLYLLLLPEMGTTVGIQGVVFGVLSGLAYAICVYFLKVNTDLPDGGGDKIAQMLHLSLWAAAVLLGYALVQGESLVIADQQTLWMLIIYGVLVQFVGWLLVNRAIGSISLGLAGLILLLEPVITYFIDVAFLHKASSALQIGGALLTVVAVYIGSIKPPSKTPAVSEAA</sequence>
<feature type="transmembrane region" description="Helical" evidence="6">
    <location>
        <begin position="212"/>
        <end position="231"/>
    </location>
</feature>
<feature type="transmembrane region" description="Helical" evidence="6">
    <location>
        <begin position="180"/>
        <end position="200"/>
    </location>
</feature>
<proteinExistence type="predicted"/>
<organism evidence="8 9">
    <name type="scientific">Pseudomonas morbosilactucae</name>
    <dbReference type="NCBI Taxonomy" id="2938197"/>
    <lineage>
        <taxon>Bacteria</taxon>
        <taxon>Pseudomonadati</taxon>
        <taxon>Pseudomonadota</taxon>
        <taxon>Gammaproteobacteria</taxon>
        <taxon>Pseudomonadales</taxon>
        <taxon>Pseudomonadaceae</taxon>
        <taxon>Pseudomonas</taxon>
    </lineage>
</organism>
<evidence type="ECO:0000313" key="9">
    <source>
        <dbReference type="Proteomes" id="UP001155059"/>
    </source>
</evidence>
<evidence type="ECO:0000259" key="7">
    <source>
        <dbReference type="Pfam" id="PF00892"/>
    </source>
</evidence>
<feature type="domain" description="EamA" evidence="7">
    <location>
        <begin position="148"/>
        <end position="283"/>
    </location>
</feature>
<name>A0A9X2C7L8_9PSED</name>
<evidence type="ECO:0000256" key="6">
    <source>
        <dbReference type="SAM" id="Phobius"/>
    </source>
</evidence>
<dbReference type="InterPro" id="IPR000620">
    <property type="entry name" value="EamA_dom"/>
</dbReference>
<feature type="transmembrane region" description="Helical" evidence="6">
    <location>
        <begin position="144"/>
        <end position="168"/>
    </location>
</feature>
<comment type="caution">
    <text evidence="8">The sequence shown here is derived from an EMBL/GenBank/DDBJ whole genome shotgun (WGS) entry which is preliminary data.</text>
</comment>
<keyword evidence="3 6" id="KW-0812">Transmembrane</keyword>
<keyword evidence="2" id="KW-1003">Cell membrane</keyword>
<comment type="subcellular location">
    <subcellularLocation>
        <location evidence="1">Cell membrane</location>
        <topology evidence="1">Multi-pass membrane protein</topology>
    </subcellularLocation>
</comment>
<feature type="domain" description="EamA" evidence="7">
    <location>
        <begin position="25"/>
        <end position="136"/>
    </location>
</feature>
<reference evidence="8 9" key="2">
    <citation type="journal article" date="2023" name="Plant Pathol.">
        <title>Dismantling and reorganizing Pseudomonas marginalis sensu#lato.</title>
        <authorList>
            <person name="Sawada H."/>
            <person name="Fujikawa T."/>
            <person name="Satou M."/>
        </authorList>
    </citation>
    <scope>NUCLEOTIDE SEQUENCE [LARGE SCALE GENOMIC DNA]</scope>
    <source>
        <strain evidence="8 9">MAFF 302030</strain>
    </source>
</reference>
<protein>
    <submittedName>
        <fullName evidence="8">DMT family transporter</fullName>
    </submittedName>
</protein>
<evidence type="ECO:0000256" key="5">
    <source>
        <dbReference type="ARBA" id="ARBA00023136"/>
    </source>
</evidence>
<dbReference type="PANTHER" id="PTHR32322">
    <property type="entry name" value="INNER MEMBRANE TRANSPORTER"/>
    <property type="match status" value="1"/>
</dbReference>
<dbReference type="SUPFAM" id="SSF103481">
    <property type="entry name" value="Multidrug resistance efflux transporter EmrE"/>
    <property type="match status" value="2"/>
</dbReference>
<dbReference type="RefSeq" id="WP_268265855.1">
    <property type="nucleotide sequence ID" value="NZ_JALQCW010000045.1"/>
</dbReference>
<evidence type="ECO:0000256" key="2">
    <source>
        <dbReference type="ARBA" id="ARBA00022475"/>
    </source>
</evidence>
<dbReference type="InterPro" id="IPR050638">
    <property type="entry name" value="AA-Vitamin_Transporters"/>
</dbReference>
<evidence type="ECO:0000313" key="8">
    <source>
        <dbReference type="EMBL" id="MCK9799553.1"/>
    </source>
</evidence>
<keyword evidence="4 6" id="KW-1133">Transmembrane helix</keyword>
<feature type="transmembrane region" description="Helical" evidence="6">
    <location>
        <begin position="238"/>
        <end position="257"/>
    </location>
</feature>
<gene>
    <name evidence="8" type="ORF">M1B34_18035</name>
</gene>
<dbReference type="AlphaFoldDB" id="A0A9X2C7L8"/>
<evidence type="ECO:0000256" key="4">
    <source>
        <dbReference type="ARBA" id="ARBA00022989"/>
    </source>
</evidence>
<dbReference type="Proteomes" id="UP001155059">
    <property type="component" value="Unassembled WGS sequence"/>
</dbReference>
<evidence type="ECO:0000256" key="3">
    <source>
        <dbReference type="ARBA" id="ARBA00022692"/>
    </source>
</evidence>
<feature type="transmembrane region" description="Helical" evidence="6">
    <location>
        <begin position="64"/>
        <end position="82"/>
    </location>
</feature>
<dbReference type="PANTHER" id="PTHR32322:SF18">
    <property type="entry name" value="S-ADENOSYLMETHIONINE_S-ADENOSYLHOMOCYSTEINE TRANSPORTER"/>
    <property type="match status" value="1"/>
</dbReference>
<feature type="transmembrane region" description="Helical" evidence="6">
    <location>
        <begin position="119"/>
        <end position="138"/>
    </location>
</feature>
<keyword evidence="5 6" id="KW-0472">Membrane</keyword>
<dbReference type="EMBL" id="JALQCW010000045">
    <property type="protein sequence ID" value="MCK9799553.1"/>
    <property type="molecule type" value="Genomic_DNA"/>
</dbReference>
<feature type="transmembrane region" description="Helical" evidence="6">
    <location>
        <begin position="88"/>
        <end position="112"/>
    </location>
</feature>
<dbReference type="InterPro" id="IPR037185">
    <property type="entry name" value="EmrE-like"/>
</dbReference>
<feature type="transmembrane region" description="Helical" evidence="6">
    <location>
        <begin position="269"/>
        <end position="286"/>
    </location>
</feature>
<dbReference type="GO" id="GO:0005886">
    <property type="term" value="C:plasma membrane"/>
    <property type="evidence" value="ECO:0007669"/>
    <property type="project" value="UniProtKB-SubCell"/>
</dbReference>
<evidence type="ECO:0000256" key="1">
    <source>
        <dbReference type="ARBA" id="ARBA00004651"/>
    </source>
</evidence>
<accession>A0A9X2C7L8</accession>
<reference evidence="8 9" key="1">
    <citation type="journal article" date="2022" name="Int. J. Syst. Evol. Microbiol.">
        <title>Pseudomonas aegrilactucae sp. nov. and Pseudomonas morbosilactucae sp. nov., pathogens causing bacterial rot of lettuce in Japan.</title>
        <authorList>
            <person name="Sawada H."/>
            <person name="Fujikawa T."/>
            <person name="Satou M."/>
        </authorList>
    </citation>
    <scope>NUCLEOTIDE SEQUENCE [LARGE SCALE GENOMIC DNA]</scope>
    <source>
        <strain evidence="8 9">MAFF 302030</strain>
    </source>
</reference>
<dbReference type="Pfam" id="PF00892">
    <property type="entry name" value="EamA"/>
    <property type="match status" value="2"/>
</dbReference>